<evidence type="ECO:0000259" key="12">
    <source>
        <dbReference type="Pfam" id="PF00205"/>
    </source>
</evidence>
<protein>
    <recommendedName>
        <fullName evidence="5">Alpha-keto-acid decarboxylase</fullName>
    </recommendedName>
</protein>
<dbReference type="InterPro" id="IPR047213">
    <property type="entry name" value="TPP_PYR_PDC_IPDC-like"/>
</dbReference>
<evidence type="ECO:0000313" key="16">
    <source>
        <dbReference type="Proteomes" id="UP001501585"/>
    </source>
</evidence>
<dbReference type="Pfam" id="PF02776">
    <property type="entry name" value="TPP_enzyme_N"/>
    <property type="match status" value="1"/>
</dbReference>
<dbReference type="SUPFAM" id="SSF52467">
    <property type="entry name" value="DHS-like NAD/FAD-binding domain"/>
    <property type="match status" value="1"/>
</dbReference>
<dbReference type="PROSITE" id="PS00187">
    <property type="entry name" value="TPP_ENZYMES"/>
    <property type="match status" value="1"/>
</dbReference>
<dbReference type="Pfam" id="PF00205">
    <property type="entry name" value="TPP_enzyme_M"/>
    <property type="match status" value="1"/>
</dbReference>
<dbReference type="PANTHER" id="PTHR43452:SF30">
    <property type="entry name" value="PYRUVATE DECARBOXYLASE ISOZYME 1-RELATED"/>
    <property type="match status" value="1"/>
</dbReference>
<dbReference type="CDD" id="cd02005">
    <property type="entry name" value="TPP_PDC_IPDC"/>
    <property type="match status" value="1"/>
</dbReference>
<dbReference type="Pfam" id="PF02775">
    <property type="entry name" value="TPP_enzyme_C"/>
    <property type="match status" value="1"/>
</dbReference>
<sequence>MAEDMTVGDYLLHRLAEAGVGTLFGVPGDYNLAFLDHVIADERISWTGSANELNAAYAADGYARVNGVAALVTTYGVGELSAINGIAGSYAEYLPVLHIVGAPSTTAQAAGALNHHTLGDGDYGHFARAQAEVTVAQAYLTRGNAAAEIDRVIATSLRERRPGYIAIPTDVAAAPIDPPAAPLAVPAADTSARVLRDFLADARRLLEGADSATVLADFLADRFDARGELRALCDAGNFPQATLSLGKGVLDESDPRFVGVYTGGVGDARVRSAVEQADVLIAAGVRFTDTITAGFSHDIDPARMIDLQPFSASIGERRYAPLPLGTALEGLADLVTSLGRDWSRMPASVPESVSDTAAPTAALDGELDGELGQAHLWRAVRGFLRPGDVVVAEQGTAFFGACTVPLPSGVTFIGQPLWGSIGYTLPAAFGAQHAAPDRRVVLLIGDGSALLTAQEIGSMVRDGQQPVIVVIDNDGYTVERAIHGPHEPYNDIPKWDWKLVPRAMGAGSDALTLRATTPGELAEALAAADSADRFTLVEAVLPKLGLPDLLNGVSAAIAEANADH</sequence>
<dbReference type="InterPro" id="IPR029035">
    <property type="entry name" value="DHS-like_NAD/FAD-binding_dom"/>
</dbReference>
<comment type="function">
    <text evidence="3">Decarboxylates branched-chain and aromatic alpha-keto acids to aldehydes.</text>
</comment>
<dbReference type="SUPFAM" id="SSF52518">
    <property type="entry name" value="Thiamin diphosphate-binding fold (THDP-binding)"/>
    <property type="match status" value="2"/>
</dbReference>
<dbReference type="Gene3D" id="3.40.50.970">
    <property type="match status" value="2"/>
</dbReference>
<evidence type="ECO:0000256" key="5">
    <source>
        <dbReference type="ARBA" id="ARBA00020054"/>
    </source>
</evidence>
<keyword evidence="10" id="KW-0456">Lyase</keyword>
<reference evidence="15 16" key="1">
    <citation type="journal article" date="2019" name="Int. J. Syst. Evol. Microbiol.">
        <title>The Global Catalogue of Microorganisms (GCM) 10K type strain sequencing project: providing services to taxonomists for standard genome sequencing and annotation.</title>
        <authorList>
            <consortium name="The Broad Institute Genomics Platform"/>
            <consortium name="The Broad Institute Genome Sequencing Center for Infectious Disease"/>
            <person name="Wu L."/>
            <person name="Ma J."/>
        </authorList>
    </citation>
    <scope>NUCLEOTIDE SEQUENCE [LARGE SCALE GENOMIC DNA]</scope>
    <source>
        <strain evidence="15 16">JCM 15313</strain>
    </source>
</reference>
<dbReference type="InterPro" id="IPR012110">
    <property type="entry name" value="PDC/IPDC-like"/>
</dbReference>
<evidence type="ECO:0000256" key="4">
    <source>
        <dbReference type="ARBA" id="ARBA00007812"/>
    </source>
</evidence>
<feature type="domain" description="Thiamine pyrophosphate enzyme central" evidence="12">
    <location>
        <begin position="200"/>
        <end position="323"/>
    </location>
</feature>
<dbReference type="Proteomes" id="UP001501585">
    <property type="component" value="Unassembled WGS sequence"/>
</dbReference>
<organism evidence="15 16">
    <name type="scientific">Nocardiopsis rhodophaea</name>
    <dbReference type="NCBI Taxonomy" id="280238"/>
    <lineage>
        <taxon>Bacteria</taxon>
        <taxon>Bacillati</taxon>
        <taxon>Actinomycetota</taxon>
        <taxon>Actinomycetes</taxon>
        <taxon>Streptosporangiales</taxon>
        <taxon>Nocardiopsidaceae</taxon>
        <taxon>Nocardiopsis</taxon>
    </lineage>
</organism>
<dbReference type="EMBL" id="BAAAPC010000003">
    <property type="protein sequence ID" value="GAA1986832.1"/>
    <property type="molecule type" value="Genomic_DNA"/>
</dbReference>
<keyword evidence="9 11" id="KW-0786">Thiamine pyrophosphate</keyword>
<dbReference type="CDD" id="cd07038">
    <property type="entry name" value="TPP_PYR_PDC_IPDC_like"/>
    <property type="match status" value="1"/>
</dbReference>
<proteinExistence type="inferred from homology"/>
<evidence type="ECO:0000256" key="9">
    <source>
        <dbReference type="ARBA" id="ARBA00023052"/>
    </source>
</evidence>
<evidence type="ECO:0000256" key="3">
    <source>
        <dbReference type="ARBA" id="ARBA00002938"/>
    </source>
</evidence>
<keyword evidence="6" id="KW-0479">Metal-binding</keyword>
<evidence type="ECO:0000259" key="13">
    <source>
        <dbReference type="Pfam" id="PF02775"/>
    </source>
</evidence>
<dbReference type="PIRSF" id="PIRSF036565">
    <property type="entry name" value="Pyruvt_ip_decrb"/>
    <property type="match status" value="1"/>
</dbReference>
<comment type="similarity">
    <text evidence="4 11">Belongs to the TPP enzyme family.</text>
</comment>
<comment type="cofactor">
    <cofactor evidence="1">
        <name>a metal cation</name>
        <dbReference type="ChEBI" id="CHEBI:25213"/>
    </cofactor>
</comment>
<dbReference type="InterPro" id="IPR047214">
    <property type="entry name" value="TPP_PDC_IPDC"/>
</dbReference>
<comment type="cofactor">
    <cofactor evidence="2">
        <name>thiamine diphosphate</name>
        <dbReference type="ChEBI" id="CHEBI:58937"/>
    </cofactor>
</comment>
<dbReference type="InterPro" id="IPR029061">
    <property type="entry name" value="THDP-binding"/>
</dbReference>
<dbReference type="Gene3D" id="3.40.50.1220">
    <property type="entry name" value="TPP-binding domain"/>
    <property type="match status" value="1"/>
</dbReference>
<keyword evidence="7" id="KW-0210">Decarboxylase</keyword>
<comment type="caution">
    <text evidence="15">The sequence shown here is derived from an EMBL/GenBank/DDBJ whole genome shotgun (WGS) entry which is preliminary data.</text>
</comment>
<dbReference type="InterPro" id="IPR011766">
    <property type="entry name" value="TPP_enzyme_TPP-bd"/>
</dbReference>
<dbReference type="InterPro" id="IPR000399">
    <property type="entry name" value="TPP-bd_CS"/>
</dbReference>
<evidence type="ECO:0000256" key="2">
    <source>
        <dbReference type="ARBA" id="ARBA00001964"/>
    </source>
</evidence>
<evidence type="ECO:0000256" key="6">
    <source>
        <dbReference type="ARBA" id="ARBA00022723"/>
    </source>
</evidence>
<evidence type="ECO:0000259" key="14">
    <source>
        <dbReference type="Pfam" id="PF02776"/>
    </source>
</evidence>
<evidence type="ECO:0000256" key="11">
    <source>
        <dbReference type="RuleBase" id="RU362132"/>
    </source>
</evidence>
<evidence type="ECO:0000256" key="1">
    <source>
        <dbReference type="ARBA" id="ARBA00001920"/>
    </source>
</evidence>
<accession>A0ABN2SHW7</accession>
<dbReference type="InterPro" id="IPR012000">
    <property type="entry name" value="Thiamin_PyroP_enz_cen_dom"/>
</dbReference>
<evidence type="ECO:0000313" key="15">
    <source>
        <dbReference type="EMBL" id="GAA1986832.1"/>
    </source>
</evidence>
<dbReference type="PANTHER" id="PTHR43452">
    <property type="entry name" value="PYRUVATE DECARBOXYLASE"/>
    <property type="match status" value="1"/>
</dbReference>
<keyword evidence="8" id="KW-0460">Magnesium</keyword>
<dbReference type="InterPro" id="IPR012001">
    <property type="entry name" value="Thiamin_PyroP_enz_TPP-bd_dom"/>
</dbReference>
<gene>
    <name evidence="15" type="ORF">GCM10009799_10450</name>
</gene>
<evidence type="ECO:0000256" key="7">
    <source>
        <dbReference type="ARBA" id="ARBA00022793"/>
    </source>
</evidence>
<feature type="domain" description="Thiamine pyrophosphate enzyme N-terminal TPP-binding" evidence="14">
    <location>
        <begin position="5"/>
        <end position="114"/>
    </location>
</feature>
<name>A0ABN2SHW7_9ACTN</name>
<dbReference type="RefSeq" id="WP_344107775.1">
    <property type="nucleotide sequence ID" value="NZ_BAAAPC010000003.1"/>
</dbReference>
<keyword evidence="16" id="KW-1185">Reference proteome</keyword>
<evidence type="ECO:0000256" key="8">
    <source>
        <dbReference type="ARBA" id="ARBA00022842"/>
    </source>
</evidence>
<feature type="domain" description="Thiamine pyrophosphate enzyme TPP-binding" evidence="13">
    <location>
        <begin position="410"/>
        <end position="538"/>
    </location>
</feature>
<evidence type="ECO:0000256" key="10">
    <source>
        <dbReference type="ARBA" id="ARBA00023239"/>
    </source>
</evidence>